<protein>
    <submittedName>
        <fullName evidence="1">Uncharacterized protein</fullName>
    </submittedName>
</protein>
<dbReference type="EMBL" id="JX094431">
    <property type="protein sequence ID" value="AFQ96467.1"/>
    <property type="molecule type" value="Genomic_DNA"/>
</dbReference>
<dbReference type="KEGG" id="vg:15041916"/>
<keyword evidence="2" id="KW-1185">Reference proteome</keyword>
<gene>
    <name evidence="1" type="primary">orf159</name>
</gene>
<dbReference type="Proteomes" id="UP000011865">
    <property type="component" value="Segment"/>
</dbReference>
<proteinExistence type="predicted"/>
<dbReference type="RefSeq" id="YP_007677057.1">
    <property type="nucleotide sequence ID" value="NC_020873.1"/>
</dbReference>
<evidence type="ECO:0000313" key="2">
    <source>
        <dbReference type="Proteomes" id="UP000011865"/>
    </source>
</evidence>
<evidence type="ECO:0000313" key="1">
    <source>
        <dbReference type="EMBL" id="AFQ96467.1"/>
    </source>
</evidence>
<dbReference type="GeneID" id="15041916"/>
<name>M4HPC8_9CAUD</name>
<dbReference type="OrthoDB" id="26086at10239"/>
<organism evidence="1 2">
    <name type="scientific">Bacillus phage vB_BceM_Bc431v3</name>
    <dbReference type="NCBI Taxonomy" id="1195072"/>
    <lineage>
        <taxon>Viruses</taxon>
        <taxon>Duplodnaviria</taxon>
        <taxon>Heunggongvirae</taxon>
        <taxon>Uroviricota</taxon>
        <taxon>Caudoviricetes</taxon>
        <taxon>Herelleviridae</taxon>
        <taxon>Bastillevirinae</taxon>
        <taxon>Caeruleovirus</taxon>
        <taxon>Caeruleovirus Bc431</taxon>
    </lineage>
</organism>
<reference evidence="1 2" key="1">
    <citation type="journal article" date="2013" name="Virol. J.">
        <title>Genome sequence and analysis of a broad-host range lytic bacteriophage that infects the Bacillus cereus group.</title>
        <authorList>
            <person name="El-Arabi T.F."/>
            <person name="Griffiths M.W."/>
            <person name="She Y.M."/>
            <person name="Villegas A."/>
            <person name="Lingohr E.J."/>
            <person name="Kropinski A.M."/>
        </authorList>
    </citation>
    <scope>NUCLEOTIDE SEQUENCE [LARGE SCALE GENOMIC DNA]</scope>
</reference>
<accession>M4HPC8</accession>
<sequence>MIKAKAFEKYMESSGDVSDPAFGKIVDLLRVLPVVSETECGSITVATVTTVYKTADEVPLRLTYLVRTPNTPEGRNFTYYFGQA</sequence>